<organism evidence="2 3">
    <name type="scientific">Vibrio algarum</name>
    <dbReference type="NCBI Taxonomy" id="3020714"/>
    <lineage>
        <taxon>Bacteria</taxon>
        <taxon>Pseudomonadati</taxon>
        <taxon>Pseudomonadota</taxon>
        <taxon>Gammaproteobacteria</taxon>
        <taxon>Vibrionales</taxon>
        <taxon>Vibrionaceae</taxon>
        <taxon>Vibrio</taxon>
    </lineage>
</organism>
<evidence type="ECO:0000313" key="2">
    <source>
        <dbReference type="EMBL" id="MDB1125393.1"/>
    </source>
</evidence>
<gene>
    <name evidence="2" type="ORF">PGX00_17745</name>
</gene>
<name>A0ABT4YUX7_9VIBR</name>
<evidence type="ECO:0000256" key="1">
    <source>
        <dbReference type="SAM" id="SignalP"/>
    </source>
</evidence>
<dbReference type="EMBL" id="JAQLOI010000003">
    <property type="protein sequence ID" value="MDB1125393.1"/>
    <property type="molecule type" value="Genomic_DNA"/>
</dbReference>
<reference evidence="2 3" key="1">
    <citation type="submission" date="2023-01" db="EMBL/GenBank/DDBJ databases">
        <title>Vibrio sp. KJ40-1 sp.nov, isolated from marine algae.</title>
        <authorList>
            <person name="Butt M."/>
            <person name="Kim J.M.J."/>
            <person name="Jeon C.O.C."/>
        </authorList>
    </citation>
    <scope>NUCLEOTIDE SEQUENCE [LARGE SCALE GENOMIC DNA]</scope>
    <source>
        <strain evidence="2 3">KJ40-1</strain>
    </source>
</reference>
<keyword evidence="3" id="KW-1185">Reference proteome</keyword>
<evidence type="ECO:0000313" key="3">
    <source>
        <dbReference type="Proteomes" id="UP001210678"/>
    </source>
</evidence>
<feature type="signal peptide" evidence="1">
    <location>
        <begin position="1"/>
        <end position="20"/>
    </location>
</feature>
<feature type="chain" id="PRO_5047098120" evidence="1">
    <location>
        <begin position="21"/>
        <end position="191"/>
    </location>
</feature>
<comment type="caution">
    <text evidence="2">The sequence shown here is derived from an EMBL/GenBank/DDBJ whole genome shotgun (WGS) entry which is preliminary data.</text>
</comment>
<accession>A0ABT4YUX7</accession>
<dbReference type="RefSeq" id="WP_272139063.1">
    <property type="nucleotide sequence ID" value="NZ_JAQLOI010000003.1"/>
</dbReference>
<protein>
    <submittedName>
        <fullName evidence="2">Uncharacterized protein</fullName>
    </submittedName>
</protein>
<sequence>MKKQTWLSIWLLIFTNQASAFSLEWLQPMIDPNTAPWSLERVQDSMDLYDCGLEQEYEEFCSDVTKYYNVDVESRLFVSDELVHEIEITSPYSPLVYSELQLNLRKDGYVLAQAIIEGKEYNAIEELKNKSIKLVNREMVMFLNEGPISSERQLTWYPNSEYYEKKPSRTAIFTSSEHGINVYFKRMDGVD</sequence>
<keyword evidence="1" id="KW-0732">Signal</keyword>
<proteinExistence type="predicted"/>
<dbReference type="Proteomes" id="UP001210678">
    <property type="component" value="Unassembled WGS sequence"/>
</dbReference>